<gene>
    <name evidence="1" type="ORF">DY78_GL001278</name>
</gene>
<proteinExistence type="predicted"/>
<dbReference type="Proteomes" id="UP000050920">
    <property type="component" value="Unassembled WGS sequence"/>
</dbReference>
<evidence type="ECO:0000313" key="2">
    <source>
        <dbReference type="Proteomes" id="UP000050920"/>
    </source>
</evidence>
<organism evidence="1 2">
    <name type="scientific">Lactiplantibacillus fabifermentans DSM 21115</name>
    <dbReference type="NCBI Taxonomy" id="1413187"/>
    <lineage>
        <taxon>Bacteria</taxon>
        <taxon>Bacillati</taxon>
        <taxon>Bacillota</taxon>
        <taxon>Bacilli</taxon>
        <taxon>Lactobacillales</taxon>
        <taxon>Lactobacillaceae</taxon>
        <taxon>Lactiplantibacillus</taxon>
    </lineage>
</organism>
<accession>A0A0R2NXS9</accession>
<keyword evidence="2" id="KW-1185">Reference proteome</keyword>
<protein>
    <submittedName>
        <fullName evidence="1">Uncharacterized protein</fullName>
    </submittedName>
</protein>
<dbReference type="EMBL" id="AYGX02000016">
    <property type="protein sequence ID" value="KRO29227.1"/>
    <property type="molecule type" value="Genomic_DNA"/>
</dbReference>
<evidence type="ECO:0000313" key="1">
    <source>
        <dbReference type="EMBL" id="KRO29227.1"/>
    </source>
</evidence>
<comment type="caution">
    <text evidence="1">The sequence shown here is derived from an EMBL/GenBank/DDBJ whole genome shotgun (WGS) entry which is preliminary data.</text>
</comment>
<reference evidence="1 2" key="1">
    <citation type="journal article" date="2015" name="Genome Announc.">
        <title>Expanding the biotechnology potential of lactobacilli through comparative genomics of 213 strains and associated genera.</title>
        <authorList>
            <person name="Sun Z."/>
            <person name="Harris H.M."/>
            <person name="McCann A."/>
            <person name="Guo C."/>
            <person name="Argimon S."/>
            <person name="Zhang W."/>
            <person name="Yang X."/>
            <person name="Jeffery I.B."/>
            <person name="Cooney J.C."/>
            <person name="Kagawa T.F."/>
            <person name="Liu W."/>
            <person name="Song Y."/>
            <person name="Salvetti E."/>
            <person name="Wrobel A."/>
            <person name="Rasinkangas P."/>
            <person name="Parkhill J."/>
            <person name="Rea M.C."/>
            <person name="O'Sullivan O."/>
            <person name="Ritari J."/>
            <person name="Douillard F.P."/>
            <person name="Paul Ross R."/>
            <person name="Yang R."/>
            <person name="Briner A.E."/>
            <person name="Felis G.E."/>
            <person name="de Vos W.M."/>
            <person name="Barrangou R."/>
            <person name="Klaenhammer T.R."/>
            <person name="Caufield P.W."/>
            <person name="Cui Y."/>
            <person name="Zhang H."/>
            <person name="O'Toole P.W."/>
        </authorList>
    </citation>
    <scope>NUCLEOTIDE SEQUENCE [LARGE SCALE GENOMIC DNA]</scope>
    <source>
        <strain evidence="1 2">DSM 21115</strain>
    </source>
</reference>
<sequence>MNGGTRMSAIRDDLAKAIKNNYLVELFAKGTNEQFSVGYVMQQDDKFVLVEAINVDGELDGVVVFRKAAIAKVVTGTDYLKSMATIVSLAQQRGYYDIWNTDRLVTKLLKKDAKHSLLKQLLKLAFKHDQVIQLSGRIKKHGDSYTGFIHSEHKKYLEFNYVDMFDLSERPQIAVRYAEIDEASFHSFETFNTTAVIESYMPGDFH</sequence>
<name>A0A0R2NXS9_9LACO</name>
<dbReference type="AlphaFoldDB" id="A0A0R2NXS9"/>